<dbReference type="OrthoDB" id="9793681at2"/>
<dbReference type="GO" id="GO:0043023">
    <property type="term" value="F:ribosomal large subunit binding"/>
    <property type="evidence" value="ECO:0007669"/>
    <property type="project" value="TreeGrafter"/>
</dbReference>
<accession>A0A0P6XVG0</accession>
<evidence type="ECO:0000313" key="4">
    <source>
        <dbReference type="Proteomes" id="UP000050501"/>
    </source>
</evidence>
<keyword evidence="4" id="KW-1185">Reference proteome</keyword>
<dbReference type="STRING" id="229921.ADN01_14495"/>
<protein>
    <recommendedName>
        <fullName evidence="2">Ribosomal silencing factor RsfS</fullName>
    </recommendedName>
</protein>
<dbReference type="InterPro" id="IPR043519">
    <property type="entry name" value="NT_sf"/>
</dbReference>
<comment type="function">
    <text evidence="2">Functions as a ribosomal silencing factor. Interacts with ribosomal protein uL14 (rplN), blocking formation of intersubunit bridge B8. Prevents association of the 30S and 50S ribosomal subunits and the formation of functional ribosomes, thus repressing translation.</text>
</comment>
<evidence type="ECO:0000313" key="3">
    <source>
        <dbReference type="EMBL" id="KPL79251.1"/>
    </source>
</evidence>
<dbReference type="PANTHER" id="PTHR21043">
    <property type="entry name" value="IOJAP SUPERFAMILY ORTHOLOG"/>
    <property type="match status" value="1"/>
</dbReference>
<dbReference type="GO" id="GO:0017148">
    <property type="term" value="P:negative regulation of translation"/>
    <property type="evidence" value="ECO:0007669"/>
    <property type="project" value="UniProtKB-UniRule"/>
</dbReference>
<dbReference type="PANTHER" id="PTHR21043:SF0">
    <property type="entry name" value="MITOCHONDRIAL ASSEMBLY OF RIBOSOMAL LARGE SUBUNIT PROTEIN 1"/>
    <property type="match status" value="1"/>
</dbReference>
<dbReference type="GO" id="GO:0042256">
    <property type="term" value="P:cytosolic ribosome assembly"/>
    <property type="evidence" value="ECO:0007669"/>
    <property type="project" value="UniProtKB-UniRule"/>
</dbReference>
<dbReference type="InterPro" id="IPR004394">
    <property type="entry name" value="Iojap/RsfS/C7orf30"/>
</dbReference>
<evidence type="ECO:0000256" key="1">
    <source>
        <dbReference type="ARBA" id="ARBA00010574"/>
    </source>
</evidence>
<proteinExistence type="inferred from homology"/>
<comment type="subunit">
    <text evidence="2">Interacts with ribosomal protein uL14 (rplN).</text>
</comment>
<evidence type="ECO:0000256" key="2">
    <source>
        <dbReference type="HAMAP-Rule" id="MF_01477"/>
    </source>
</evidence>
<sequence>MVDALEEKKAENIVLMDLHGVVSFTDYFIICSGTSDRMLDSLADVVQTTAKRDFKLSSKLEGRSSDGWLLVDFGDIIVHLFYPEQREYYQIEQLWNQSKVLLRVQ</sequence>
<comment type="caution">
    <text evidence="3">The sequence shown here is derived from an EMBL/GenBank/DDBJ whole genome shotgun (WGS) entry which is preliminary data.</text>
</comment>
<dbReference type="NCBIfam" id="TIGR00090">
    <property type="entry name" value="rsfS_iojap_ybeB"/>
    <property type="match status" value="1"/>
</dbReference>
<reference evidence="3 4" key="1">
    <citation type="submission" date="2015-07" db="EMBL/GenBank/DDBJ databases">
        <title>Genome sequence of Levilinea saccharolytica DSM 16555.</title>
        <authorList>
            <person name="Hemp J."/>
            <person name="Ward L.M."/>
            <person name="Pace L.A."/>
            <person name="Fischer W.W."/>
        </authorList>
    </citation>
    <scope>NUCLEOTIDE SEQUENCE [LARGE SCALE GENOMIC DNA]</scope>
    <source>
        <strain evidence="3 4">KIBI-1</strain>
    </source>
</reference>
<keyword evidence="2" id="KW-0810">Translation regulation</keyword>
<name>A0A0P6XVG0_9CHLR</name>
<dbReference type="Proteomes" id="UP000050501">
    <property type="component" value="Unassembled WGS sequence"/>
</dbReference>
<keyword evidence="2" id="KW-0678">Repressor</keyword>
<dbReference type="Gene3D" id="3.30.460.10">
    <property type="entry name" value="Beta Polymerase, domain 2"/>
    <property type="match status" value="1"/>
</dbReference>
<keyword evidence="2" id="KW-0963">Cytoplasm</keyword>
<dbReference type="HAMAP" id="MF_01477">
    <property type="entry name" value="Iojap_RsfS"/>
    <property type="match status" value="1"/>
</dbReference>
<gene>
    <name evidence="2" type="primary">rsfS</name>
    <name evidence="3" type="ORF">ADN01_14495</name>
</gene>
<dbReference type="GO" id="GO:0005737">
    <property type="term" value="C:cytoplasm"/>
    <property type="evidence" value="ECO:0007669"/>
    <property type="project" value="UniProtKB-SubCell"/>
</dbReference>
<comment type="subcellular location">
    <subcellularLocation>
        <location evidence="2">Cytoplasm</location>
    </subcellularLocation>
</comment>
<organism evidence="3 4">
    <name type="scientific">Levilinea saccharolytica</name>
    <dbReference type="NCBI Taxonomy" id="229921"/>
    <lineage>
        <taxon>Bacteria</taxon>
        <taxon>Bacillati</taxon>
        <taxon>Chloroflexota</taxon>
        <taxon>Anaerolineae</taxon>
        <taxon>Anaerolineales</taxon>
        <taxon>Anaerolineaceae</taxon>
        <taxon>Levilinea</taxon>
    </lineage>
</organism>
<dbReference type="AlphaFoldDB" id="A0A0P6XVG0"/>
<dbReference type="Pfam" id="PF02410">
    <property type="entry name" value="RsfS"/>
    <property type="match status" value="1"/>
</dbReference>
<dbReference type="EMBL" id="LGCM01000052">
    <property type="protein sequence ID" value="KPL79251.1"/>
    <property type="molecule type" value="Genomic_DNA"/>
</dbReference>
<dbReference type="GO" id="GO:0090071">
    <property type="term" value="P:negative regulation of ribosome biogenesis"/>
    <property type="evidence" value="ECO:0007669"/>
    <property type="project" value="UniProtKB-UniRule"/>
</dbReference>
<dbReference type="SUPFAM" id="SSF81301">
    <property type="entry name" value="Nucleotidyltransferase"/>
    <property type="match status" value="1"/>
</dbReference>
<comment type="similarity">
    <text evidence="1 2">Belongs to the Iojap/RsfS family.</text>
</comment>